<dbReference type="Pfam" id="PF00656">
    <property type="entry name" value="Peptidase_C14"/>
    <property type="match status" value="1"/>
</dbReference>
<dbReference type="AlphaFoldDB" id="A0A6F9D7S5"/>
<evidence type="ECO:0000313" key="2">
    <source>
        <dbReference type="EMBL" id="CAB3227933.1"/>
    </source>
</evidence>
<dbReference type="SUPFAM" id="SSF52129">
    <property type="entry name" value="Caspase-like"/>
    <property type="match status" value="1"/>
</dbReference>
<accession>A0A6F9D7S5</accession>
<dbReference type="EMBL" id="LR783595">
    <property type="protein sequence ID" value="CAB3227933.1"/>
    <property type="molecule type" value="mRNA"/>
</dbReference>
<organism evidence="2">
    <name type="scientific">Phallusia mammillata</name>
    <dbReference type="NCBI Taxonomy" id="59560"/>
    <lineage>
        <taxon>Eukaryota</taxon>
        <taxon>Metazoa</taxon>
        <taxon>Chordata</taxon>
        <taxon>Tunicata</taxon>
        <taxon>Ascidiacea</taxon>
        <taxon>Phlebobranchia</taxon>
        <taxon>Ascidiidae</taxon>
        <taxon>Phallusia</taxon>
    </lineage>
</organism>
<sequence>MSHSNWKGKFDLNYEKDTFNLKEITTLFRGKYSQGSVEGLSPAEALRGQPKLFFVQKLPSMVQSDATGSEADEYLPHHPDADVMITFSEGGFKDKTKEKGISAFYDALLRCVRNDQNPDYYDLFKILTKVRREMTDQKHPVPWTQTQLRSEVLFSK</sequence>
<protein>
    <submittedName>
        <fullName evidence="2">Caspase-7</fullName>
    </submittedName>
</protein>
<evidence type="ECO:0000259" key="1">
    <source>
        <dbReference type="Pfam" id="PF00656"/>
    </source>
</evidence>
<dbReference type="GO" id="GO:0004197">
    <property type="term" value="F:cysteine-type endopeptidase activity"/>
    <property type="evidence" value="ECO:0007669"/>
    <property type="project" value="InterPro"/>
</dbReference>
<feature type="domain" description="Peptidase C14 caspase" evidence="1">
    <location>
        <begin position="44"/>
        <end position="151"/>
    </location>
</feature>
<dbReference type="Gene3D" id="3.40.50.1460">
    <property type="match status" value="1"/>
</dbReference>
<name>A0A6F9D7S5_9ASCI</name>
<dbReference type="GO" id="GO:0006508">
    <property type="term" value="P:proteolysis"/>
    <property type="evidence" value="ECO:0007669"/>
    <property type="project" value="InterPro"/>
</dbReference>
<dbReference type="InterPro" id="IPR029030">
    <property type="entry name" value="Caspase-like_dom_sf"/>
</dbReference>
<dbReference type="InterPro" id="IPR011600">
    <property type="entry name" value="Pept_C14_caspase"/>
</dbReference>
<gene>
    <name evidence="2" type="primary">Casp7-002</name>
</gene>
<reference evidence="2" key="1">
    <citation type="submission" date="2020-04" db="EMBL/GenBank/DDBJ databases">
        <authorList>
            <person name="Neveu A P."/>
        </authorList>
    </citation>
    <scope>NUCLEOTIDE SEQUENCE</scope>
    <source>
        <tissue evidence="2">Whole embryo</tissue>
    </source>
</reference>
<proteinExistence type="evidence at transcript level"/>